<feature type="region of interest" description="Disordered" evidence="1">
    <location>
        <begin position="1"/>
        <end position="32"/>
    </location>
</feature>
<protein>
    <submittedName>
        <fullName evidence="2">Uncharacterized protein</fullName>
    </submittedName>
</protein>
<dbReference type="Proteomes" id="UP000501452">
    <property type="component" value="Chromosome"/>
</dbReference>
<dbReference type="KEGG" id="rub:GBA63_09225"/>
<evidence type="ECO:0000313" key="2">
    <source>
        <dbReference type="EMBL" id="QIN82812.1"/>
    </source>
</evidence>
<organism evidence="2 3">
    <name type="scientific">Rubrobacter tropicus</name>
    <dbReference type="NCBI Taxonomy" id="2653851"/>
    <lineage>
        <taxon>Bacteria</taxon>
        <taxon>Bacillati</taxon>
        <taxon>Actinomycetota</taxon>
        <taxon>Rubrobacteria</taxon>
        <taxon>Rubrobacterales</taxon>
        <taxon>Rubrobacteraceae</taxon>
        <taxon>Rubrobacter</taxon>
    </lineage>
</organism>
<dbReference type="EMBL" id="CP045119">
    <property type="protein sequence ID" value="QIN82812.1"/>
    <property type="molecule type" value="Genomic_DNA"/>
</dbReference>
<evidence type="ECO:0000256" key="1">
    <source>
        <dbReference type="SAM" id="MobiDB-lite"/>
    </source>
</evidence>
<accession>A0A6G8Q8Q2</accession>
<name>A0A6G8Q8Q2_9ACTN</name>
<keyword evidence="3" id="KW-1185">Reference proteome</keyword>
<reference evidence="2 3" key="1">
    <citation type="submission" date="2019-10" db="EMBL/GenBank/DDBJ databases">
        <title>Rubrobacter sp nov SCSIO 52090 isolated from a deep-sea sediment in the South China Sea.</title>
        <authorList>
            <person name="Chen R.W."/>
        </authorList>
    </citation>
    <scope>NUCLEOTIDE SEQUENCE [LARGE SCALE GENOMIC DNA]</scope>
    <source>
        <strain evidence="2 3">SCSIO 52909</strain>
    </source>
</reference>
<dbReference type="AlphaFoldDB" id="A0A6G8Q8Q2"/>
<dbReference type="RefSeq" id="WP_166175517.1">
    <property type="nucleotide sequence ID" value="NZ_CP045119.1"/>
</dbReference>
<gene>
    <name evidence="2" type="ORF">GBA63_09225</name>
</gene>
<sequence length="281" mass="30826">MFWRGEDGSQEAPEEGAGEGRSGPIRVTPDAPRPATILRVAGELEERGGRILELFKEIRSPLGQVVLPIHLLKDEETFFVEVATGPWDERSEREVAERAAVLRNSEHADAELELLSAYPVPEQLRFFCGRSPAALLQLDLLRLRVDRPEEAATVFREVASRHWGVDLDFEPGYLTLVEDLLMAALAADETEGDTPPVTEGLVAGVGGFLGETVRRNAGHGAAWREGEEWGEGPVVEVEGFALDPIGKANAFLRSGPEESMAFYADYVLKVLKEGEPPNARE</sequence>
<evidence type="ECO:0000313" key="3">
    <source>
        <dbReference type="Proteomes" id="UP000501452"/>
    </source>
</evidence>
<proteinExistence type="predicted"/>
<feature type="compositionally biased region" description="Acidic residues" evidence="1">
    <location>
        <begin position="8"/>
        <end position="17"/>
    </location>
</feature>